<dbReference type="InterPro" id="IPR023753">
    <property type="entry name" value="FAD/NAD-binding_dom"/>
</dbReference>
<evidence type="ECO:0000256" key="3">
    <source>
        <dbReference type="ARBA" id="ARBA00022827"/>
    </source>
</evidence>
<dbReference type="GO" id="GO:0005737">
    <property type="term" value="C:cytoplasm"/>
    <property type="evidence" value="ECO:0007669"/>
    <property type="project" value="TreeGrafter"/>
</dbReference>
<dbReference type="GO" id="GO:0050660">
    <property type="term" value="F:flavin adenine dinucleotide binding"/>
    <property type="evidence" value="ECO:0007669"/>
    <property type="project" value="TreeGrafter"/>
</dbReference>
<dbReference type="FunCoup" id="A0A1V8T0S1">
    <property type="interactions" value="717"/>
</dbReference>
<name>A0A1V8T0S1_9PEZI</name>
<dbReference type="PRINTS" id="PR00368">
    <property type="entry name" value="FADPNR"/>
</dbReference>
<sequence length="397" mass="42121">MSETRNIVVLGASFGGLGAAHYIARHVLPKLAQAKGAKYVLHLLDPSTHFWWHIGAPRELVSVKKMPHSKYFLPIVDAFKQYPQLKDSIVFHHGTATNVNLEGRTITFTPHESSATETLPYYALVIATGVKSPTPVTTLHGDHHISIKALEEMNSKLVNAKEVIIGGGGPVAVETAGEIGAHSKGKARITLVAGGKKLLPVLNESRSKQVQKLLEKVGVTVLYETKVTGTSETSDGKTEVQLSNGKTMTADVYIPAVGVQPNTQFLPKSILKAGSGWVNANPLTLRVDSAGPLVYAVGDVANADKGGALLMQASLPVFGANFAHDVLKNAGVGSVPAERSYKRNDGETQLVPVGPKLGVGAFNGWSMPGFAVSMFKGKDYMAAQIDKTYLGGIVAKA</sequence>
<evidence type="ECO:0000256" key="1">
    <source>
        <dbReference type="ARBA" id="ARBA00006442"/>
    </source>
</evidence>
<reference evidence="7" key="1">
    <citation type="submission" date="2017-03" db="EMBL/GenBank/DDBJ databases">
        <title>Genomes of endolithic fungi from Antarctica.</title>
        <authorList>
            <person name="Coleine C."/>
            <person name="Masonjones S."/>
            <person name="Stajich J.E."/>
        </authorList>
    </citation>
    <scope>NUCLEOTIDE SEQUENCE [LARGE SCALE GENOMIC DNA]</scope>
    <source>
        <strain evidence="7">CCFEE 5527</strain>
    </source>
</reference>
<comment type="caution">
    <text evidence="6">The sequence shown here is derived from an EMBL/GenBank/DDBJ whole genome shotgun (WGS) entry which is preliminary data.</text>
</comment>
<proteinExistence type="inferred from homology"/>
<dbReference type="OrthoDB" id="202203at2759"/>
<feature type="domain" description="FAD/NAD(P)-binding" evidence="5">
    <location>
        <begin position="6"/>
        <end position="305"/>
    </location>
</feature>
<accession>A0A1V8T0S1</accession>
<dbReference type="InParanoid" id="A0A1V8T0S1"/>
<keyword evidence="4" id="KW-0560">Oxidoreductase</keyword>
<comment type="similarity">
    <text evidence="1">Belongs to the FAD-dependent oxidoreductase family.</text>
</comment>
<dbReference type="EMBL" id="NAJO01000020">
    <property type="protein sequence ID" value="OQO04861.1"/>
    <property type="molecule type" value="Genomic_DNA"/>
</dbReference>
<dbReference type="InterPro" id="IPR036188">
    <property type="entry name" value="FAD/NAD-bd_sf"/>
</dbReference>
<dbReference type="Gene3D" id="3.50.50.100">
    <property type="match status" value="1"/>
</dbReference>
<dbReference type="AlphaFoldDB" id="A0A1V8T0S1"/>
<dbReference type="SUPFAM" id="SSF51905">
    <property type="entry name" value="FAD/NAD(P)-binding domain"/>
    <property type="match status" value="1"/>
</dbReference>
<organism evidence="6 7">
    <name type="scientific">Cryoendolithus antarcticus</name>
    <dbReference type="NCBI Taxonomy" id="1507870"/>
    <lineage>
        <taxon>Eukaryota</taxon>
        <taxon>Fungi</taxon>
        <taxon>Dikarya</taxon>
        <taxon>Ascomycota</taxon>
        <taxon>Pezizomycotina</taxon>
        <taxon>Dothideomycetes</taxon>
        <taxon>Dothideomycetidae</taxon>
        <taxon>Cladosporiales</taxon>
        <taxon>Cladosporiaceae</taxon>
        <taxon>Cryoendolithus</taxon>
    </lineage>
</organism>
<keyword evidence="3" id="KW-0274">FAD</keyword>
<dbReference type="STRING" id="1507870.A0A1V8T0S1"/>
<gene>
    <name evidence="6" type="ORF">B0A48_07878</name>
</gene>
<keyword evidence="7" id="KW-1185">Reference proteome</keyword>
<keyword evidence="2" id="KW-0285">Flavoprotein</keyword>
<dbReference type="PRINTS" id="PR00411">
    <property type="entry name" value="PNDRDTASEI"/>
</dbReference>
<evidence type="ECO:0000259" key="5">
    <source>
        <dbReference type="Pfam" id="PF07992"/>
    </source>
</evidence>
<evidence type="ECO:0000256" key="2">
    <source>
        <dbReference type="ARBA" id="ARBA00022630"/>
    </source>
</evidence>
<dbReference type="PANTHER" id="PTHR43735">
    <property type="entry name" value="APOPTOSIS-INDUCING FACTOR 1"/>
    <property type="match status" value="1"/>
</dbReference>
<evidence type="ECO:0000256" key="4">
    <source>
        <dbReference type="ARBA" id="ARBA00023002"/>
    </source>
</evidence>
<dbReference type="PANTHER" id="PTHR43735:SF3">
    <property type="entry name" value="FERROPTOSIS SUPPRESSOR PROTEIN 1"/>
    <property type="match status" value="1"/>
</dbReference>
<protein>
    <recommendedName>
        <fullName evidence="5">FAD/NAD(P)-binding domain-containing protein</fullName>
    </recommendedName>
</protein>
<dbReference type="Pfam" id="PF07992">
    <property type="entry name" value="Pyr_redox_2"/>
    <property type="match status" value="1"/>
</dbReference>
<evidence type="ECO:0000313" key="7">
    <source>
        <dbReference type="Proteomes" id="UP000192596"/>
    </source>
</evidence>
<dbReference type="GO" id="GO:0004174">
    <property type="term" value="F:electron-transferring-flavoprotein dehydrogenase activity"/>
    <property type="evidence" value="ECO:0007669"/>
    <property type="project" value="TreeGrafter"/>
</dbReference>
<evidence type="ECO:0000313" key="6">
    <source>
        <dbReference type="EMBL" id="OQO04861.1"/>
    </source>
</evidence>
<dbReference type="Proteomes" id="UP000192596">
    <property type="component" value="Unassembled WGS sequence"/>
</dbReference>